<evidence type="ECO:0000256" key="1">
    <source>
        <dbReference type="ARBA" id="ARBA00022443"/>
    </source>
</evidence>
<sequence length="193" mass="22624">MQRHDLRLSVRDFGYGPDEKLHYGGDHPLDEVDYQHWQYETEDTPPWLRHSHHSPNDMEDVDNDSDSEIHGRAIALFDFEPENDNEVRLREGQLIWISYRHGQGWLVAEDDETHETGLVPEEYVQLLAEHDHDHDHDHDLPTQVLPDLLSTRDNDGDVNIDNNNESNPQQDHDSDWIDEDSDELPAVERLKLK</sequence>
<feature type="domain" description="SH3" evidence="4">
    <location>
        <begin position="68"/>
        <end position="129"/>
    </location>
</feature>
<dbReference type="Proteomes" id="UP000189513">
    <property type="component" value="Unassembled WGS sequence"/>
</dbReference>
<dbReference type="InterPro" id="IPR001452">
    <property type="entry name" value="SH3_domain"/>
</dbReference>
<dbReference type="Gene3D" id="2.30.30.40">
    <property type="entry name" value="SH3 Domains"/>
    <property type="match status" value="1"/>
</dbReference>
<dbReference type="EMBL" id="MPUK01000003">
    <property type="protein sequence ID" value="ONH68384.1"/>
    <property type="molecule type" value="Genomic_DNA"/>
</dbReference>
<feature type="compositionally biased region" description="Acidic residues" evidence="3">
    <location>
        <begin position="176"/>
        <end position="185"/>
    </location>
</feature>
<evidence type="ECO:0000313" key="5">
    <source>
        <dbReference type="EMBL" id="ONH68384.1"/>
    </source>
</evidence>
<proteinExistence type="predicted"/>
<evidence type="ECO:0000256" key="3">
    <source>
        <dbReference type="SAM" id="MobiDB-lite"/>
    </source>
</evidence>
<protein>
    <submittedName>
        <fullName evidence="5">NAP1-binding protein 2</fullName>
    </submittedName>
</protein>
<dbReference type="PROSITE" id="PS50002">
    <property type="entry name" value="SH3"/>
    <property type="match status" value="1"/>
</dbReference>
<dbReference type="Pfam" id="PF00018">
    <property type="entry name" value="SH3_1"/>
    <property type="match status" value="1"/>
</dbReference>
<reference evidence="6" key="1">
    <citation type="journal article" date="2017" name="Genome Announc.">
        <title>Genome sequences of Cyberlindnera fabianii 65, Pichia kudriavzevii 129, and Saccharomyces cerevisiae 131 isolated from fermented masau fruits in Zimbabwe.</title>
        <authorList>
            <person name="van Rijswijck I.M.H."/>
            <person name="Derks M.F.L."/>
            <person name="Abee T."/>
            <person name="de Ridder D."/>
            <person name="Smid E.J."/>
        </authorList>
    </citation>
    <scope>NUCLEOTIDE SEQUENCE [LARGE SCALE GENOMIC DNA]</scope>
    <source>
        <strain evidence="6">65</strain>
    </source>
</reference>
<feature type="region of interest" description="Disordered" evidence="3">
    <location>
        <begin position="133"/>
        <end position="193"/>
    </location>
</feature>
<dbReference type="FunFam" id="2.30.30.40:FF:000283">
    <property type="entry name" value="NAP1-binding protein 2"/>
    <property type="match status" value="1"/>
</dbReference>
<evidence type="ECO:0000256" key="2">
    <source>
        <dbReference type="PROSITE-ProRule" id="PRU00192"/>
    </source>
</evidence>
<accession>A0A1V2L9C1</accession>
<dbReference type="VEuPathDB" id="FungiDB:BON22_1937"/>
<organism evidence="5 6">
    <name type="scientific">Cyberlindnera fabianii</name>
    <name type="common">Yeast</name>
    <name type="synonym">Hansenula fabianii</name>
    <dbReference type="NCBI Taxonomy" id="36022"/>
    <lineage>
        <taxon>Eukaryota</taxon>
        <taxon>Fungi</taxon>
        <taxon>Dikarya</taxon>
        <taxon>Ascomycota</taxon>
        <taxon>Saccharomycotina</taxon>
        <taxon>Saccharomycetes</taxon>
        <taxon>Phaffomycetales</taxon>
        <taxon>Phaffomycetaceae</taxon>
        <taxon>Cyberlindnera</taxon>
    </lineage>
</organism>
<keyword evidence="6" id="KW-1185">Reference proteome</keyword>
<evidence type="ECO:0000259" key="4">
    <source>
        <dbReference type="PROSITE" id="PS50002"/>
    </source>
</evidence>
<keyword evidence="1 2" id="KW-0728">SH3 domain</keyword>
<dbReference type="SUPFAM" id="SSF50044">
    <property type="entry name" value="SH3-domain"/>
    <property type="match status" value="1"/>
</dbReference>
<comment type="caution">
    <text evidence="5">The sequence shown here is derived from an EMBL/GenBank/DDBJ whole genome shotgun (WGS) entry which is preliminary data.</text>
</comment>
<name>A0A1V2L9C1_CYBFA</name>
<dbReference type="AlphaFoldDB" id="A0A1V2L9C1"/>
<gene>
    <name evidence="5" type="ORF">BON22_1937</name>
</gene>
<evidence type="ECO:0000313" key="6">
    <source>
        <dbReference type="Proteomes" id="UP000189513"/>
    </source>
</evidence>
<dbReference type="SMART" id="SM00326">
    <property type="entry name" value="SH3"/>
    <property type="match status" value="1"/>
</dbReference>
<dbReference type="InterPro" id="IPR036028">
    <property type="entry name" value="SH3-like_dom_sf"/>
</dbReference>